<name>A0A9P0X9Z6_PIEBR</name>
<dbReference type="AlphaFoldDB" id="A0A9P0X9Z6"/>
<evidence type="ECO:0000313" key="2">
    <source>
        <dbReference type="EMBL" id="CAH4028444.1"/>
    </source>
</evidence>
<keyword evidence="3" id="KW-1185">Reference proteome</keyword>
<dbReference type="EMBL" id="CALOZG010000005">
    <property type="protein sequence ID" value="CAH4028444.1"/>
    <property type="molecule type" value="Genomic_DNA"/>
</dbReference>
<accession>A0A9P0X9Z6</accession>
<feature type="compositionally biased region" description="Basic residues" evidence="1">
    <location>
        <begin position="67"/>
        <end position="78"/>
    </location>
</feature>
<evidence type="ECO:0000313" key="3">
    <source>
        <dbReference type="Proteomes" id="UP001152562"/>
    </source>
</evidence>
<reference evidence="2" key="1">
    <citation type="submission" date="2022-05" db="EMBL/GenBank/DDBJ databases">
        <authorList>
            <person name="Okamura Y."/>
        </authorList>
    </citation>
    <scope>NUCLEOTIDE SEQUENCE</scope>
</reference>
<protein>
    <submittedName>
        <fullName evidence="2">Uncharacterized protein</fullName>
    </submittedName>
</protein>
<dbReference type="Proteomes" id="UP001152562">
    <property type="component" value="Unassembled WGS sequence"/>
</dbReference>
<feature type="compositionally biased region" description="Basic and acidic residues" evidence="1">
    <location>
        <begin position="14"/>
        <end position="32"/>
    </location>
</feature>
<feature type="compositionally biased region" description="Basic and acidic residues" evidence="1">
    <location>
        <begin position="51"/>
        <end position="66"/>
    </location>
</feature>
<comment type="caution">
    <text evidence="2">The sequence shown here is derived from an EMBL/GenBank/DDBJ whole genome shotgun (WGS) entry which is preliminary data.</text>
</comment>
<evidence type="ECO:0000256" key="1">
    <source>
        <dbReference type="SAM" id="MobiDB-lite"/>
    </source>
</evidence>
<gene>
    <name evidence="2" type="ORF">PIBRA_LOCUS5281</name>
</gene>
<organism evidence="2 3">
    <name type="scientific">Pieris brassicae</name>
    <name type="common">White butterfly</name>
    <name type="synonym">Large white butterfly</name>
    <dbReference type="NCBI Taxonomy" id="7116"/>
    <lineage>
        <taxon>Eukaryota</taxon>
        <taxon>Metazoa</taxon>
        <taxon>Ecdysozoa</taxon>
        <taxon>Arthropoda</taxon>
        <taxon>Hexapoda</taxon>
        <taxon>Insecta</taxon>
        <taxon>Pterygota</taxon>
        <taxon>Neoptera</taxon>
        <taxon>Endopterygota</taxon>
        <taxon>Lepidoptera</taxon>
        <taxon>Glossata</taxon>
        <taxon>Ditrysia</taxon>
        <taxon>Papilionoidea</taxon>
        <taxon>Pieridae</taxon>
        <taxon>Pierinae</taxon>
        <taxon>Pieris</taxon>
    </lineage>
</organism>
<proteinExistence type="predicted"/>
<sequence>MRLTEPAHWCTSRENARAEEQCSDETFARRQYSESNVRTPPLQRMTVTQMERGRIQFRERARDSPARRTRRRGATVES</sequence>
<feature type="region of interest" description="Disordered" evidence="1">
    <location>
        <begin position="1"/>
        <end position="78"/>
    </location>
</feature>